<reference evidence="1 2" key="1">
    <citation type="journal article" date="2022" name="Nat. Ecol. Evol.">
        <title>A masculinizing supergene underlies an exaggerated male reproductive morph in a spider.</title>
        <authorList>
            <person name="Hendrickx F."/>
            <person name="De Corte Z."/>
            <person name="Sonet G."/>
            <person name="Van Belleghem S.M."/>
            <person name="Kostlbacher S."/>
            <person name="Vangestel C."/>
        </authorList>
    </citation>
    <scope>NUCLEOTIDE SEQUENCE [LARGE SCALE GENOMIC DNA]</scope>
    <source>
        <strain evidence="1">W744_W776</strain>
    </source>
</reference>
<protein>
    <submittedName>
        <fullName evidence="1">Uncharacterized protein</fullName>
    </submittedName>
</protein>
<proteinExistence type="predicted"/>
<sequence>MARNKGSCRVQYPTNRITLLIQTSVLPSVLTSVQRNPVFDTAYSSSAKFILSKPLTIKTETLHHCRSDHSLTHPYVGQSRKGCLIKTRSLSVYELGRCFHYQPTSFSGAGGTRKNNDL</sequence>
<name>A0AAV6URL7_9ARAC</name>
<dbReference type="AlphaFoldDB" id="A0AAV6URL7"/>
<gene>
    <name evidence="1" type="ORF">JTE90_024085</name>
</gene>
<dbReference type="EMBL" id="JAFNEN010000287">
    <property type="protein sequence ID" value="KAG8186839.1"/>
    <property type="molecule type" value="Genomic_DNA"/>
</dbReference>
<dbReference type="Proteomes" id="UP000827092">
    <property type="component" value="Unassembled WGS sequence"/>
</dbReference>
<organism evidence="1 2">
    <name type="scientific">Oedothorax gibbosus</name>
    <dbReference type="NCBI Taxonomy" id="931172"/>
    <lineage>
        <taxon>Eukaryota</taxon>
        <taxon>Metazoa</taxon>
        <taxon>Ecdysozoa</taxon>
        <taxon>Arthropoda</taxon>
        <taxon>Chelicerata</taxon>
        <taxon>Arachnida</taxon>
        <taxon>Araneae</taxon>
        <taxon>Araneomorphae</taxon>
        <taxon>Entelegynae</taxon>
        <taxon>Araneoidea</taxon>
        <taxon>Linyphiidae</taxon>
        <taxon>Erigoninae</taxon>
        <taxon>Oedothorax</taxon>
    </lineage>
</organism>
<comment type="caution">
    <text evidence="1">The sequence shown here is derived from an EMBL/GenBank/DDBJ whole genome shotgun (WGS) entry which is preliminary data.</text>
</comment>
<evidence type="ECO:0000313" key="2">
    <source>
        <dbReference type="Proteomes" id="UP000827092"/>
    </source>
</evidence>
<accession>A0AAV6URL7</accession>
<evidence type="ECO:0000313" key="1">
    <source>
        <dbReference type="EMBL" id="KAG8186839.1"/>
    </source>
</evidence>
<keyword evidence="2" id="KW-1185">Reference proteome</keyword>